<dbReference type="InterPro" id="IPR015315">
    <property type="entry name" value="DUF1963"/>
</dbReference>
<gene>
    <name evidence="1" type="ORF">EJV47_24255</name>
</gene>
<accession>A0A3S0QEJ4</accession>
<comment type="caution">
    <text evidence="1">The sequence shown here is derived from an EMBL/GenBank/DDBJ whole genome shotgun (WGS) entry which is preliminary data.</text>
</comment>
<organism evidence="1 2">
    <name type="scientific">Hymenobacter gummosus</name>
    <dbReference type="NCBI Taxonomy" id="1776032"/>
    <lineage>
        <taxon>Bacteria</taxon>
        <taxon>Pseudomonadati</taxon>
        <taxon>Bacteroidota</taxon>
        <taxon>Cytophagia</taxon>
        <taxon>Cytophagales</taxon>
        <taxon>Hymenobacteraceae</taxon>
        <taxon>Hymenobacter</taxon>
    </lineage>
</organism>
<sequence>MKMPEPSPELLAQLQGLLLPKTQLTVAPAARPAATQLLSHLGGDPYFEAGEAWPVNPNTGQPLELIFQLVDEGGRLNWPFPAAVVQFYLDQYGEEGVYDDSDPAQYRFQVYPAIRPGQQALVPRPAALPAIGCYSITAQPRQSLPDDDELELISPATKALCRQLAGEKWRKVYNAAVAAVLGEAPDLGSWVGGYAQWLQGAYPTGEFLLQFDSNEAFMWGDSGLLYFCYDPADPAAVSFQLQSC</sequence>
<dbReference type="Pfam" id="PF09234">
    <property type="entry name" value="DUF1963"/>
    <property type="match status" value="1"/>
</dbReference>
<protein>
    <submittedName>
        <fullName evidence="1">DUF1963 domain-containing protein</fullName>
    </submittedName>
</protein>
<dbReference type="PANTHER" id="PTHR36436:SF6">
    <property type="entry name" value="SLL5081 PROTEIN"/>
    <property type="match status" value="1"/>
</dbReference>
<dbReference type="AlphaFoldDB" id="A0A3S0QEJ4"/>
<keyword evidence="2" id="KW-1185">Reference proteome</keyword>
<dbReference type="Proteomes" id="UP000282184">
    <property type="component" value="Unassembled WGS sequence"/>
</dbReference>
<dbReference type="EMBL" id="RXOF01000019">
    <property type="protein sequence ID" value="RTQ45607.1"/>
    <property type="molecule type" value="Genomic_DNA"/>
</dbReference>
<dbReference type="PANTHER" id="PTHR36436">
    <property type="entry name" value="SLL5081 PROTEIN"/>
    <property type="match status" value="1"/>
</dbReference>
<proteinExistence type="predicted"/>
<reference evidence="1 2" key="1">
    <citation type="submission" date="2018-12" db="EMBL/GenBank/DDBJ databases">
        <title>Hymenobacter gummosus sp. nov., isolated from a spring.</title>
        <authorList>
            <person name="Nie L."/>
        </authorList>
    </citation>
    <scope>NUCLEOTIDE SEQUENCE [LARGE SCALE GENOMIC DNA]</scope>
    <source>
        <strain evidence="1 2">KCTC 52166</strain>
    </source>
</reference>
<evidence type="ECO:0000313" key="1">
    <source>
        <dbReference type="EMBL" id="RTQ45607.1"/>
    </source>
</evidence>
<evidence type="ECO:0000313" key="2">
    <source>
        <dbReference type="Proteomes" id="UP000282184"/>
    </source>
</evidence>
<dbReference type="Gene3D" id="2.30.320.10">
    <property type="entry name" value="YwqG-like"/>
    <property type="match status" value="1"/>
</dbReference>
<dbReference type="SUPFAM" id="SSF103032">
    <property type="entry name" value="Hypothetical protein YwqG"/>
    <property type="match status" value="1"/>
</dbReference>
<dbReference type="OrthoDB" id="1414356at2"/>
<dbReference type="RefSeq" id="WP_126695804.1">
    <property type="nucleotide sequence ID" value="NZ_RXOF01000019.1"/>
</dbReference>
<name>A0A3S0QEJ4_9BACT</name>
<dbReference type="InterPro" id="IPR035948">
    <property type="entry name" value="YwqG-like_sf"/>
</dbReference>